<dbReference type="AlphaFoldDB" id="A0A165EEW0"/>
<dbReference type="EMBL" id="KV424008">
    <property type="protein sequence ID" value="KZT54719.1"/>
    <property type="molecule type" value="Genomic_DNA"/>
</dbReference>
<dbReference type="STRING" id="1353952.A0A165EEW0"/>
<evidence type="ECO:0000313" key="3">
    <source>
        <dbReference type="Proteomes" id="UP000076842"/>
    </source>
</evidence>
<evidence type="ECO:0000313" key="2">
    <source>
        <dbReference type="EMBL" id="KZT54719.1"/>
    </source>
</evidence>
<dbReference type="InParanoid" id="A0A165EEW0"/>
<reference evidence="2 3" key="1">
    <citation type="journal article" date="2016" name="Mol. Biol. Evol.">
        <title>Comparative Genomics of Early-Diverging Mushroom-Forming Fungi Provides Insights into the Origins of Lignocellulose Decay Capabilities.</title>
        <authorList>
            <person name="Nagy L.G."/>
            <person name="Riley R."/>
            <person name="Tritt A."/>
            <person name="Adam C."/>
            <person name="Daum C."/>
            <person name="Floudas D."/>
            <person name="Sun H."/>
            <person name="Yadav J.S."/>
            <person name="Pangilinan J."/>
            <person name="Larsson K.H."/>
            <person name="Matsuura K."/>
            <person name="Barry K."/>
            <person name="Labutti K."/>
            <person name="Kuo R."/>
            <person name="Ohm R.A."/>
            <person name="Bhattacharya S.S."/>
            <person name="Shirouzu T."/>
            <person name="Yoshinaga Y."/>
            <person name="Martin F.M."/>
            <person name="Grigoriev I.V."/>
            <person name="Hibbett D.S."/>
        </authorList>
    </citation>
    <scope>NUCLEOTIDE SEQUENCE [LARGE SCALE GENOMIC DNA]</scope>
    <source>
        <strain evidence="2 3">HHB12733</strain>
    </source>
</reference>
<keyword evidence="3" id="KW-1185">Reference proteome</keyword>
<protein>
    <recommendedName>
        <fullName evidence="1">DUF6533 domain-containing protein</fullName>
    </recommendedName>
</protein>
<organism evidence="2 3">
    <name type="scientific">Calocera cornea HHB12733</name>
    <dbReference type="NCBI Taxonomy" id="1353952"/>
    <lineage>
        <taxon>Eukaryota</taxon>
        <taxon>Fungi</taxon>
        <taxon>Dikarya</taxon>
        <taxon>Basidiomycota</taxon>
        <taxon>Agaricomycotina</taxon>
        <taxon>Dacrymycetes</taxon>
        <taxon>Dacrymycetales</taxon>
        <taxon>Dacrymycetaceae</taxon>
        <taxon>Calocera</taxon>
    </lineage>
</organism>
<dbReference type="Proteomes" id="UP000076842">
    <property type="component" value="Unassembled WGS sequence"/>
</dbReference>
<dbReference type="Pfam" id="PF20151">
    <property type="entry name" value="DUF6533"/>
    <property type="match status" value="1"/>
</dbReference>
<sequence>MSSSGFTAEQIEATIDLVNVYELTRRAALAALVWALYDYFITLSTELTHVWLEHHRQGWQSGIVELLITDNVAAFALVLLVQTINLVILLVAEPQEAQAGVGFSLASDVIIGSRLLLHTKEVINSRRNPYETEIGMQPVAAFEVVTPNGGRSFAAALRDSYGGSSSPSDGL</sequence>
<proteinExistence type="predicted"/>
<feature type="domain" description="DUF6533" evidence="1">
    <location>
        <begin position="28"/>
        <end position="57"/>
    </location>
</feature>
<evidence type="ECO:0000259" key="1">
    <source>
        <dbReference type="Pfam" id="PF20151"/>
    </source>
</evidence>
<accession>A0A165EEW0</accession>
<gene>
    <name evidence="2" type="ORF">CALCODRAFT_519148</name>
</gene>
<dbReference type="OrthoDB" id="10607897at2759"/>
<dbReference type="InterPro" id="IPR045340">
    <property type="entry name" value="DUF6533"/>
</dbReference>
<name>A0A165EEW0_9BASI</name>